<organism evidence="2 3">
    <name type="scientific">Paenibacillus polymyxa</name>
    <name type="common">Bacillus polymyxa</name>
    <dbReference type="NCBI Taxonomy" id="1406"/>
    <lineage>
        <taxon>Bacteria</taxon>
        <taxon>Bacillati</taxon>
        <taxon>Bacillota</taxon>
        <taxon>Bacilli</taxon>
        <taxon>Bacillales</taxon>
        <taxon>Paenibacillaceae</taxon>
        <taxon>Paenibacillus</taxon>
    </lineage>
</organism>
<dbReference type="EMBL" id="CP097770">
    <property type="protein sequence ID" value="URJ52721.1"/>
    <property type="molecule type" value="Genomic_DNA"/>
</dbReference>
<evidence type="ECO:0000256" key="1">
    <source>
        <dbReference type="SAM" id="Phobius"/>
    </source>
</evidence>
<feature type="transmembrane region" description="Helical" evidence="1">
    <location>
        <begin position="15"/>
        <end position="32"/>
    </location>
</feature>
<dbReference type="AlphaFoldDB" id="A0AAE9IF32"/>
<gene>
    <name evidence="2" type="ORF">MF626_002260</name>
</gene>
<evidence type="ECO:0000313" key="3">
    <source>
        <dbReference type="Proteomes" id="UP001055784"/>
    </source>
</evidence>
<name>A0AAE9IF32_PAEPO</name>
<accession>A0AAE9IF32</accession>
<keyword evidence="1" id="KW-1133">Transmembrane helix</keyword>
<proteinExistence type="predicted"/>
<evidence type="ECO:0000313" key="2">
    <source>
        <dbReference type="EMBL" id="URJ52721.1"/>
    </source>
</evidence>
<protein>
    <submittedName>
        <fullName evidence="2">Uncharacterized protein</fullName>
    </submittedName>
</protein>
<dbReference type="Proteomes" id="UP001055784">
    <property type="component" value="Chromosome"/>
</dbReference>
<keyword evidence="1" id="KW-0472">Membrane</keyword>
<keyword evidence="1" id="KW-0812">Transmembrane</keyword>
<dbReference type="RefSeq" id="WP_250261881.1">
    <property type="nucleotide sequence ID" value="NZ_CP097770.1"/>
</dbReference>
<reference evidence="2" key="1">
    <citation type="submission" date="2022-11" db="EMBL/GenBank/DDBJ databases">
        <authorList>
            <person name="Vasilchenko N.G."/>
            <person name="Prazdnova E.V."/>
            <person name="Gorovtsov A.V."/>
            <person name="Chistyakov V.A."/>
            <person name="Pak M.L."/>
        </authorList>
    </citation>
    <scope>NUCLEOTIDE SEQUENCE</scope>
    <source>
        <strain evidence="2">R 4.5</strain>
    </source>
</reference>
<sequence length="222" mass="25559">MKISQVDKREWYNNLWVRLLVLFAVIFIVDLVSKKDKPDATKPVQTEVKQVTSKTEDIPKDAKVTADPLSTLPADETVFKEYISYAIGNPFIKSVSIKDNNVLILYYGSYSDYKEDKPDSLVKNEDYSNHLGTENAIQKILVGESARLLRQFHDLNAVSMILPFDGKTYSIDVDRNSLNKFLGYKIESLSIKDGTWNDKFSDPYIYDKSNRQKFFDTFVKIN</sequence>